<sequence length="159" mass="18340">MDSPSEIVRFRSHSFEECLCMIQEYRLSLYLRSSLEEGEFRSLHRRHVTLPLYPARPTSAFQLVRTRSWLAGAGLEHTALAPRIPALRVPGPKRHINSGSSEAFSFPSFFFFVHNLDADGPKIRVGYIWVWAERPGRWGVRCMDVIPVLVRWVWVGSVE</sequence>
<keyword evidence="2" id="KW-1185">Reference proteome</keyword>
<proteinExistence type="predicted"/>
<name>A0A5C3MKS6_9AGAM</name>
<organism evidence="1 2">
    <name type="scientific">Heliocybe sulcata</name>
    <dbReference type="NCBI Taxonomy" id="5364"/>
    <lineage>
        <taxon>Eukaryota</taxon>
        <taxon>Fungi</taxon>
        <taxon>Dikarya</taxon>
        <taxon>Basidiomycota</taxon>
        <taxon>Agaricomycotina</taxon>
        <taxon>Agaricomycetes</taxon>
        <taxon>Gloeophyllales</taxon>
        <taxon>Gloeophyllaceae</taxon>
        <taxon>Heliocybe</taxon>
    </lineage>
</organism>
<protein>
    <submittedName>
        <fullName evidence="1">Uncharacterized protein</fullName>
    </submittedName>
</protein>
<reference evidence="1 2" key="1">
    <citation type="journal article" date="2019" name="Nat. Ecol. Evol.">
        <title>Megaphylogeny resolves global patterns of mushroom evolution.</title>
        <authorList>
            <person name="Varga T."/>
            <person name="Krizsan K."/>
            <person name="Foldi C."/>
            <person name="Dima B."/>
            <person name="Sanchez-Garcia M."/>
            <person name="Sanchez-Ramirez S."/>
            <person name="Szollosi G.J."/>
            <person name="Szarkandi J.G."/>
            <person name="Papp V."/>
            <person name="Albert L."/>
            <person name="Andreopoulos W."/>
            <person name="Angelini C."/>
            <person name="Antonin V."/>
            <person name="Barry K.W."/>
            <person name="Bougher N.L."/>
            <person name="Buchanan P."/>
            <person name="Buyck B."/>
            <person name="Bense V."/>
            <person name="Catcheside P."/>
            <person name="Chovatia M."/>
            <person name="Cooper J."/>
            <person name="Damon W."/>
            <person name="Desjardin D."/>
            <person name="Finy P."/>
            <person name="Geml J."/>
            <person name="Haridas S."/>
            <person name="Hughes K."/>
            <person name="Justo A."/>
            <person name="Karasinski D."/>
            <person name="Kautmanova I."/>
            <person name="Kiss B."/>
            <person name="Kocsube S."/>
            <person name="Kotiranta H."/>
            <person name="LaButti K.M."/>
            <person name="Lechner B.E."/>
            <person name="Liimatainen K."/>
            <person name="Lipzen A."/>
            <person name="Lukacs Z."/>
            <person name="Mihaltcheva S."/>
            <person name="Morgado L.N."/>
            <person name="Niskanen T."/>
            <person name="Noordeloos M.E."/>
            <person name="Ohm R.A."/>
            <person name="Ortiz-Santana B."/>
            <person name="Ovrebo C."/>
            <person name="Racz N."/>
            <person name="Riley R."/>
            <person name="Savchenko A."/>
            <person name="Shiryaev A."/>
            <person name="Soop K."/>
            <person name="Spirin V."/>
            <person name="Szebenyi C."/>
            <person name="Tomsovsky M."/>
            <person name="Tulloss R.E."/>
            <person name="Uehling J."/>
            <person name="Grigoriev I.V."/>
            <person name="Vagvolgyi C."/>
            <person name="Papp T."/>
            <person name="Martin F.M."/>
            <person name="Miettinen O."/>
            <person name="Hibbett D.S."/>
            <person name="Nagy L.G."/>
        </authorList>
    </citation>
    <scope>NUCLEOTIDE SEQUENCE [LARGE SCALE GENOMIC DNA]</scope>
    <source>
        <strain evidence="1 2">OMC1185</strain>
    </source>
</reference>
<gene>
    <name evidence="1" type="ORF">OE88DRAFT_1668501</name>
</gene>
<evidence type="ECO:0000313" key="1">
    <source>
        <dbReference type="EMBL" id="TFK45894.1"/>
    </source>
</evidence>
<dbReference type="AlphaFoldDB" id="A0A5C3MKS6"/>
<dbReference type="Proteomes" id="UP000305948">
    <property type="component" value="Unassembled WGS sequence"/>
</dbReference>
<accession>A0A5C3MKS6</accession>
<evidence type="ECO:0000313" key="2">
    <source>
        <dbReference type="Proteomes" id="UP000305948"/>
    </source>
</evidence>
<dbReference type="EMBL" id="ML213535">
    <property type="protein sequence ID" value="TFK45894.1"/>
    <property type="molecule type" value="Genomic_DNA"/>
</dbReference>